<dbReference type="Gene3D" id="3.60.60.10">
    <property type="entry name" value="Penicillin V Acylase, Chain A"/>
    <property type="match status" value="1"/>
</dbReference>
<dbReference type="InterPro" id="IPR029055">
    <property type="entry name" value="Ntn_hydrolases_N"/>
</dbReference>
<organism evidence="4 5">
    <name type="scientific">Furfurilactobacillus milii</name>
    <dbReference type="NCBI Taxonomy" id="2888272"/>
    <lineage>
        <taxon>Bacteria</taxon>
        <taxon>Bacillati</taxon>
        <taxon>Bacillota</taxon>
        <taxon>Bacilli</taxon>
        <taxon>Lactobacillales</taxon>
        <taxon>Lactobacillaceae</taxon>
        <taxon>Furfurilactobacillus</taxon>
    </lineage>
</organism>
<dbReference type="RefSeq" id="WP_161004013.1">
    <property type="nucleotide sequence ID" value="NZ_WEZQ01000017.1"/>
</dbReference>
<evidence type="ECO:0000259" key="3">
    <source>
        <dbReference type="Pfam" id="PF02275"/>
    </source>
</evidence>
<comment type="similarity">
    <text evidence="1">Belongs to the peptidase C59 family.</text>
</comment>
<dbReference type="AlphaFoldDB" id="A0A6N9I4L6"/>
<evidence type="ECO:0000256" key="2">
    <source>
        <dbReference type="ARBA" id="ARBA00022801"/>
    </source>
</evidence>
<proteinExistence type="inferred from homology"/>
<dbReference type="InterPro" id="IPR029132">
    <property type="entry name" value="CBAH/NAAA_C"/>
</dbReference>
<dbReference type="GO" id="GO:0016787">
    <property type="term" value="F:hydrolase activity"/>
    <property type="evidence" value="ECO:0007669"/>
    <property type="project" value="UniProtKB-KW"/>
</dbReference>
<protein>
    <submittedName>
        <fullName evidence="4">Linear amide C-N hydrolase</fullName>
    </submittedName>
</protein>
<keyword evidence="2 4" id="KW-0378">Hydrolase</keyword>
<reference evidence="4 5" key="1">
    <citation type="journal article" date="2019" name="Appl. Environ. Microbiol.">
        <title>Genetic determinants of hydroxycinnamic acid metabolism in heterofermentative lactobacilli.</title>
        <authorList>
            <person name="Gaur G."/>
            <person name="Oh J.H."/>
            <person name="Filannino P."/>
            <person name="Gobbetti M."/>
            <person name="van Pijkeren J.P."/>
            <person name="Ganzle M.G."/>
        </authorList>
    </citation>
    <scope>NUCLEOTIDE SEQUENCE [LARGE SCALE GENOMIC DNA]</scope>
    <source>
        <strain evidence="4 5">C5</strain>
    </source>
</reference>
<dbReference type="SUPFAM" id="SSF56235">
    <property type="entry name" value="N-terminal nucleophile aminohydrolases (Ntn hydrolases)"/>
    <property type="match status" value="1"/>
</dbReference>
<dbReference type="PANTHER" id="PTHR35527:SF2">
    <property type="entry name" value="HYDROLASE"/>
    <property type="match status" value="1"/>
</dbReference>
<name>A0A6N9I4L6_9LACO</name>
<evidence type="ECO:0000256" key="1">
    <source>
        <dbReference type="ARBA" id="ARBA00006625"/>
    </source>
</evidence>
<dbReference type="Proteomes" id="UP000449209">
    <property type="component" value="Unassembled WGS sequence"/>
</dbReference>
<dbReference type="PANTHER" id="PTHR35527">
    <property type="entry name" value="CHOLOYLGLYCINE HYDROLASE"/>
    <property type="match status" value="1"/>
</dbReference>
<comment type="caution">
    <text evidence="4">The sequence shown here is derived from an EMBL/GenBank/DDBJ whole genome shotgun (WGS) entry which is preliminary data.</text>
</comment>
<dbReference type="Pfam" id="PF02275">
    <property type="entry name" value="CBAH"/>
    <property type="match status" value="1"/>
</dbReference>
<dbReference type="EMBL" id="WEZQ01000017">
    <property type="protein sequence ID" value="MYV17644.1"/>
    <property type="molecule type" value="Genomic_DNA"/>
</dbReference>
<evidence type="ECO:0000313" key="4">
    <source>
        <dbReference type="EMBL" id="MYV17644.1"/>
    </source>
</evidence>
<dbReference type="InterPro" id="IPR052193">
    <property type="entry name" value="Peptidase_C59"/>
</dbReference>
<accession>A0A6N9I4L6</accession>
<gene>
    <name evidence="4" type="ORF">GB993_09025</name>
</gene>
<evidence type="ECO:0000313" key="5">
    <source>
        <dbReference type="Proteomes" id="UP000449209"/>
    </source>
</evidence>
<sequence>MCSSMLIKSMQGGYFWGRTMDFAASMFHDQEAGGHIPSQIISIPANIAVPAQSGEWESRYATVGVGTAGNTILYDGINECGLTGDLQVLMECSYADVDSLKSRGLKGILGEEVVTNVLTTCKNVSDVREFAKTHGLINKKYDDGGDGTSIPAHYAFVDETGAGVVLEPTDHGAFKVYDYIGAMTNSPEYDYHTTNLRNYISLDNLNRSHATKVGDTEIKPIEAGTGYGMFGLPGDFTSPSRFVRAMFVKNNIDAFNDDEGITTLYNCFKTVMIPKGLSRTPEATAVTDYTQYWTGYDLSKRTMYLQDSTCLTMTVKKIDPSLSKITFQDINLTPVVHEI</sequence>
<feature type="domain" description="Choloylglycine hydrolase/NAAA C-terminal" evidence="3">
    <location>
        <begin position="2"/>
        <end position="307"/>
    </location>
</feature>
<dbReference type="OrthoDB" id="9794717at2"/>